<dbReference type="GeneID" id="44997592"/>
<keyword evidence="3" id="KW-1185">Reference proteome</keyword>
<dbReference type="eggNOG" id="COG4676">
    <property type="taxonomic scope" value="Bacteria"/>
</dbReference>
<evidence type="ECO:0000313" key="3">
    <source>
        <dbReference type="Proteomes" id="UP000000814"/>
    </source>
</evidence>
<dbReference type="SMR" id="Q97K41"/>
<proteinExistence type="predicted"/>
<protein>
    <submittedName>
        <fullName evidence="2">Uncharacterized protein, probably surface-located</fullName>
    </submittedName>
</protein>
<sequence>MSRIKNILLVFSISVTTSAVLLSKPAIKAYAADNSVYKSSISNSNEINVKGKEVQEKEVNVNKNNDSNSKVSSSNENQVSNKENSNPKVSSSSEIQSINKNVNLQVQQNNKSVLAASNVDDEVKKINSGNVQTSDYIAIGETKVKPDTLDIINKAIVDARSAEGTDLSEVEIYDIVSQTAEAIQEAFRNINDGVANVSDYTLLGATFVNDANLDSVNKYFYHKRYATVTKFKDVATKTSNALKNINNGQGGETDYTALEVSGVTQPYLDLVNKNIVKEKQNKGRDLTITEISDSAASTIARINTALDNMDAGVATLEDYQAIGANNVPQLHVADVNSLAMDQRWGDVSEAIDGINTIMTYINNINSGVGTEDDYINSHAVDSNEGNIDYDILNANIIEKKTAKGQDLTIPEVANVVKEVKTLLDFYNHAAAGQTTLQDYKNVDPNAQVQQDDVATLSDMLKTRDCKTLKALQDKIDSILNSLKNINSGIGNIDDYSKLQTEAVDASKLEAVNDDIKKIKADKGRDLTIQEIRDSVKKTIDYINSTSNVSKGDGSVSDYITIGIDGVTEINIEFVNERIKESGITITIENIKVVIEPIVQLSEVYVRIVTGVGTVVDYKTLGINNVNDNNIIYINAELKNKKDVKIQDIQTRVDNTINNIDVINKIGAGDAVLSDYFNIGITDVYQDILDYVNADLKIQNYKDVDDIIERVEAKISSYEALMRINIGEAVTDDFKALGLTDINDGLLLYATTDLQNKNYKTADEVIARVQAQIEIYRALMQINLGKATTADYNTLGIIDVNDSILTYVNADLQGKNYVNVDEVKAEIEKNIQIYNALLKIDSGSATIDDYRTIGITTVIDYNISYVNIRIKGMNIPQVSDAKRFINIILNNMIVSSVSGTITDSATGTPLQGVEIRFRIGENNIAGNYFSKNGSPVEATVDAQGKYSIQLPEGSYTVEIKKDGYVTQNFVITSNGKAKTVLQNIQLVMLQYTVSGVVKDAQTGNPLQGVAIRFRIGQDNKSGDYYSVNGNEVVVYTDAQGKYTVSLEDGTYTAEAKKDGYINVYSVVISSEATENNIQNIVISQTLSENQYRVVLTWGANPLDLDSHFSGTTGSGQSINVYYQAPSAQVGDTVVSLDTDAKFGYGPETVTFVVDSKGSYTYSVFDFSDGSSSASNKLSLSGATVRVYKGSEQIKTYTVPTNAEGITWNVFKVENGQIVDVNSITGDRE</sequence>
<name>Q97K41_CLOAB</name>
<dbReference type="RefSeq" id="WP_010964395.1">
    <property type="nucleotide sequence ID" value="NC_003030.1"/>
</dbReference>
<organism evidence="2 3">
    <name type="scientific">Clostridium acetobutylicum (strain ATCC 824 / DSM 792 / JCM 1419 / IAM 19013 / LMG 5710 / NBRC 13948 / NRRL B-527 / VKM B-1787 / 2291 / W)</name>
    <dbReference type="NCBI Taxonomy" id="272562"/>
    <lineage>
        <taxon>Bacteria</taxon>
        <taxon>Bacillati</taxon>
        <taxon>Bacillota</taxon>
        <taxon>Clostridia</taxon>
        <taxon>Eubacteriales</taxon>
        <taxon>Clostridiaceae</taxon>
        <taxon>Clostridium</taxon>
    </lineage>
</organism>
<evidence type="ECO:0000313" key="2">
    <source>
        <dbReference type="EMBL" id="AAK79054.1"/>
    </source>
</evidence>
<dbReference type="EMBL" id="AE001437">
    <property type="protein sequence ID" value="AAK79054.1"/>
    <property type="molecule type" value="Genomic_DNA"/>
</dbReference>
<dbReference type="AlphaFoldDB" id="Q97K41"/>
<feature type="compositionally biased region" description="Low complexity" evidence="1">
    <location>
        <begin position="61"/>
        <end position="86"/>
    </location>
</feature>
<reference evidence="2 3" key="1">
    <citation type="journal article" date="2001" name="J. Bacteriol.">
        <title>Genome sequence and comparative analysis of the solvent-producing bacterium Clostridium acetobutylicum.</title>
        <authorList>
            <person name="Nolling J."/>
            <person name="Breton G."/>
            <person name="Omelchenko M.V."/>
            <person name="Makarova K.S."/>
            <person name="Zeng Q."/>
            <person name="Gibson R."/>
            <person name="Lee H.M."/>
            <person name="Dubois J."/>
            <person name="Qiu D."/>
            <person name="Hitti J."/>
            <person name="Wolf Y.I."/>
            <person name="Tatusov R.L."/>
            <person name="Sabathe F."/>
            <person name="Doucette-Stamm L."/>
            <person name="Soucaille P."/>
            <person name="Daly M.J."/>
            <person name="Bennett G.N."/>
            <person name="Koonin E.V."/>
            <person name="Smith D.R."/>
        </authorList>
    </citation>
    <scope>NUCLEOTIDE SEQUENCE [LARGE SCALE GENOMIC DNA]</scope>
    <source>
        <strain evidence="3">ATCC 824 / DSM 792 / JCM 1419 / LMG 5710 / VKM B-1787</strain>
    </source>
</reference>
<dbReference type="PATRIC" id="fig|272562.8.peg.1289"/>
<gene>
    <name evidence="2" type="ordered locus">CA_C1080</name>
</gene>
<dbReference type="KEGG" id="cac:CA_C1080"/>
<dbReference type="Gene3D" id="2.60.40.1120">
    <property type="entry name" value="Carboxypeptidase-like, regulatory domain"/>
    <property type="match status" value="2"/>
</dbReference>
<dbReference type="Proteomes" id="UP000000814">
    <property type="component" value="Chromosome"/>
</dbReference>
<accession>Q97K41</accession>
<dbReference type="STRING" id="272562.CA_C1080"/>
<dbReference type="SUPFAM" id="SSF49464">
    <property type="entry name" value="Carboxypeptidase regulatory domain-like"/>
    <property type="match status" value="2"/>
</dbReference>
<dbReference type="Pfam" id="PF13620">
    <property type="entry name" value="CarboxypepD_reg"/>
    <property type="match status" value="1"/>
</dbReference>
<feature type="region of interest" description="Disordered" evidence="1">
    <location>
        <begin position="58"/>
        <end position="94"/>
    </location>
</feature>
<dbReference type="OrthoDB" id="9798386at2"/>
<dbReference type="InterPro" id="IPR008969">
    <property type="entry name" value="CarboxyPept-like_regulatory"/>
</dbReference>
<dbReference type="PIR" id="C97033">
    <property type="entry name" value="C97033"/>
</dbReference>
<dbReference type="HOGENOM" id="CLU_268031_0_0_9"/>
<evidence type="ECO:0000256" key="1">
    <source>
        <dbReference type="SAM" id="MobiDB-lite"/>
    </source>
</evidence>